<feature type="transmembrane region" description="Helical" evidence="1">
    <location>
        <begin position="12"/>
        <end position="38"/>
    </location>
</feature>
<proteinExistence type="predicted"/>
<sequence>MEPKKKNKPNTLVVILFSLIALMVIVYFILVTFFPAVFESLNTGDLQPVPENR</sequence>
<keyword evidence="1" id="KW-1133">Transmembrane helix</keyword>
<evidence type="ECO:0000313" key="3">
    <source>
        <dbReference type="Proteomes" id="UP001157960"/>
    </source>
</evidence>
<dbReference type="RefSeq" id="WP_283422457.1">
    <property type="nucleotide sequence ID" value="NZ_FXTZ01000007.1"/>
</dbReference>
<name>A0ABY1P1R2_9FLAO</name>
<keyword evidence="1" id="KW-0812">Transmembrane</keyword>
<reference evidence="2 3" key="1">
    <citation type="submission" date="2017-05" db="EMBL/GenBank/DDBJ databases">
        <authorList>
            <person name="Varghese N."/>
            <person name="Submissions S."/>
        </authorList>
    </citation>
    <scope>NUCLEOTIDE SEQUENCE [LARGE SCALE GENOMIC DNA]</scope>
    <source>
        <strain evidence="2 3">DSM 28214</strain>
    </source>
</reference>
<gene>
    <name evidence="2" type="ORF">SAMN06264346_107193</name>
</gene>
<evidence type="ECO:0000256" key="1">
    <source>
        <dbReference type="SAM" id="Phobius"/>
    </source>
</evidence>
<organism evidence="2 3">
    <name type="scientific">Chryseobacterium profundimaris</name>
    <dbReference type="NCBI Taxonomy" id="1387275"/>
    <lineage>
        <taxon>Bacteria</taxon>
        <taxon>Pseudomonadati</taxon>
        <taxon>Bacteroidota</taxon>
        <taxon>Flavobacteriia</taxon>
        <taxon>Flavobacteriales</taxon>
        <taxon>Weeksellaceae</taxon>
        <taxon>Chryseobacterium group</taxon>
        <taxon>Chryseobacterium</taxon>
    </lineage>
</organism>
<comment type="caution">
    <text evidence="2">The sequence shown here is derived from an EMBL/GenBank/DDBJ whole genome shotgun (WGS) entry which is preliminary data.</text>
</comment>
<dbReference type="Proteomes" id="UP001157960">
    <property type="component" value="Unassembled WGS sequence"/>
</dbReference>
<keyword evidence="3" id="KW-1185">Reference proteome</keyword>
<accession>A0ABY1P1R2</accession>
<evidence type="ECO:0000313" key="2">
    <source>
        <dbReference type="EMBL" id="SMP24015.1"/>
    </source>
</evidence>
<protein>
    <submittedName>
        <fullName evidence="2">Uncharacterized protein</fullName>
    </submittedName>
</protein>
<keyword evidence="1" id="KW-0472">Membrane</keyword>
<dbReference type="EMBL" id="FXTZ01000007">
    <property type="protein sequence ID" value="SMP24015.1"/>
    <property type="molecule type" value="Genomic_DNA"/>
</dbReference>